<feature type="signal peptide" evidence="7">
    <location>
        <begin position="1"/>
        <end position="24"/>
    </location>
</feature>
<dbReference type="Proteomes" id="UP000095767">
    <property type="component" value="Unassembled WGS sequence"/>
</dbReference>
<reference evidence="10 11" key="1">
    <citation type="submission" date="2016-09" db="EMBL/GenBank/DDBJ databases">
        <title>The draft genome of Dichanthelium oligosanthes: A C3 panicoid grass species.</title>
        <authorList>
            <person name="Studer A.J."/>
            <person name="Schnable J.C."/>
            <person name="Brutnell T.P."/>
        </authorList>
    </citation>
    <scope>NUCLEOTIDE SEQUENCE [LARGE SCALE GENOMIC DNA]</scope>
    <source>
        <strain evidence="11">cv. Kellogg 1175</strain>
        <tissue evidence="10">Leaf</tissue>
    </source>
</reference>
<dbReference type="InterPro" id="IPR015500">
    <property type="entry name" value="Peptidase_S8_subtilisin-rel"/>
</dbReference>
<name>A0A1E5V3N1_9POAL</name>
<evidence type="ECO:0000313" key="11">
    <source>
        <dbReference type="Proteomes" id="UP000095767"/>
    </source>
</evidence>
<evidence type="ECO:0000259" key="9">
    <source>
        <dbReference type="Pfam" id="PF05922"/>
    </source>
</evidence>
<dbReference type="InterPro" id="IPR036852">
    <property type="entry name" value="Peptidase_S8/S53_dom_sf"/>
</dbReference>
<comment type="caution">
    <text evidence="6">Lacks conserved residue(s) required for the propagation of feature annotation.</text>
</comment>
<dbReference type="EMBL" id="LWDX02052688">
    <property type="protein sequence ID" value="OEL19759.1"/>
    <property type="molecule type" value="Genomic_DNA"/>
</dbReference>
<dbReference type="GO" id="GO:0006508">
    <property type="term" value="P:proteolysis"/>
    <property type="evidence" value="ECO:0007669"/>
    <property type="project" value="UniProtKB-KW"/>
</dbReference>
<evidence type="ECO:0000256" key="2">
    <source>
        <dbReference type="ARBA" id="ARBA00022670"/>
    </source>
</evidence>
<evidence type="ECO:0000256" key="1">
    <source>
        <dbReference type="ARBA" id="ARBA00011073"/>
    </source>
</evidence>
<dbReference type="InterPro" id="IPR037045">
    <property type="entry name" value="S8pro/Inhibitor_I9_sf"/>
</dbReference>
<keyword evidence="5" id="KW-0720">Serine protease</keyword>
<dbReference type="PRINTS" id="PR00723">
    <property type="entry name" value="SUBTILISIN"/>
</dbReference>
<sequence>MASKTSTPLHCLAIFLLLAQLARSAIIPPSGPSDHQHQHNPQPSDAYIVHTDHLAKPSQFATPKRWYTSVVATLSPATSLERIFYVYDTVMHGFAAELTDDEARRLSDAPGVSSVYKDTVVHLHTTWSPGFLGLDKDFGIWPDTGFGDGVIIDFVDTGIWPESASFNDSGLSPVWLTWKGRCDDGERFNASMCNNKLVGARFFAAGPRAKALGMDAVEFQSPRDAHGHGTHVASTAPRFPTPACTGTARGVAPRARVAMYKA</sequence>
<dbReference type="Pfam" id="PF00082">
    <property type="entry name" value="Peptidase_S8"/>
    <property type="match status" value="1"/>
</dbReference>
<evidence type="ECO:0000256" key="6">
    <source>
        <dbReference type="PROSITE-ProRule" id="PRU01240"/>
    </source>
</evidence>
<evidence type="ECO:0000256" key="4">
    <source>
        <dbReference type="ARBA" id="ARBA00022801"/>
    </source>
</evidence>
<dbReference type="InterPro" id="IPR010259">
    <property type="entry name" value="S8pro/Inhibitor_I9"/>
</dbReference>
<keyword evidence="2 10" id="KW-0645">Protease</keyword>
<comment type="caution">
    <text evidence="10">The sequence shown here is derived from an EMBL/GenBank/DDBJ whole genome shotgun (WGS) entry which is preliminary data.</text>
</comment>
<keyword evidence="4" id="KW-0378">Hydrolase</keyword>
<dbReference type="InterPro" id="IPR000209">
    <property type="entry name" value="Peptidase_S8/S53_dom"/>
</dbReference>
<dbReference type="Gene3D" id="3.40.50.200">
    <property type="entry name" value="Peptidase S8/S53 domain"/>
    <property type="match status" value="1"/>
</dbReference>
<gene>
    <name evidence="10" type="ORF">BAE44_0019223</name>
</gene>
<dbReference type="FunFam" id="3.30.70.80:FF:000003">
    <property type="entry name" value="Subtilisin-like protease SBT1.9"/>
    <property type="match status" value="1"/>
</dbReference>
<feature type="domain" description="Peptidase S8/S53" evidence="8">
    <location>
        <begin position="147"/>
        <end position="261"/>
    </location>
</feature>
<evidence type="ECO:0000256" key="7">
    <source>
        <dbReference type="SAM" id="SignalP"/>
    </source>
</evidence>
<dbReference type="SUPFAM" id="SSF52743">
    <property type="entry name" value="Subtilisin-like"/>
    <property type="match status" value="1"/>
</dbReference>
<keyword evidence="3 7" id="KW-0732">Signal</keyword>
<dbReference type="Gene3D" id="3.30.70.80">
    <property type="entry name" value="Peptidase S8 propeptide/proteinase inhibitor I9"/>
    <property type="match status" value="1"/>
</dbReference>
<dbReference type="STRING" id="888268.A0A1E5V3N1"/>
<dbReference type="PROSITE" id="PS51892">
    <property type="entry name" value="SUBTILASE"/>
    <property type="match status" value="1"/>
</dbReference>
<evidence type="ECO:0000256" key="3">
    <source>
        <dbReference type="ARBA" id="ARBA00022729"/>
    </source>
</evidence>
<evidence type="ECO:0000256" key="5">
    <source>
        <dbReference type="ARBA" id="ARBA00022825"/>
    </source>
</evidence>
<dbReference type="OrthoDB" id="687822at2759"/>
<keyword evidence="11" id="KW-1185">Reference proteome</keyword>
<accession>A0A1E5V3N1</accession>
<proteinExistence type="inferred from homology"/>
<feature type="chain" id="PRO_5009187696" evidence="7">
    <location>
        <begin position="25"/>
        <end position="262"/>
    </location>
</feature>
<dbReference type="Pfam" id="PF05922">
    <property type="entry name" value="Inhibitor_I9"/>
    <property type="match status" value="1"/>
</dbReference>
<feature type="domain" description="Inhibitor I9" evidence="9">
    <location>
        <begin position="47"/>
        <end position="124"/>
    </location>
</feature>
<organism evidence="10 11">
    <name type="scientific">Dichanthelium oligosanthes</name>
    <dbReference type="NCBI Taxonomy" id="888268"/>
    <lineage>
        <taxon>Eukaryota</taxon>
        <taxon>Viridiplantae</taxon>
        <taxon>Streptophyta</taxon>
        <taxon>Embryophyta</taxon>
        <taxon>Tracheophyta</taxon>
        <taxon>Spermatophyta</taxon>
        <taxon>Magnoliopsida</taxon>
        <taxon>Liliopsida</taxon>
        <taxon>Poales</taxon>
        <taxon>Poaceae</taxon>
        <taxon>PACMAD clade</taxon>
        <taxon>Panicoideae</taxon>
        <taxon>Panicodae</taxon>
        <taxon>Paniceae</taxon>
        <taxon>Dichantheliinae</taxon>
        <taxon>Dichanthelium</taxon>
    </lineage>
</organism>
<dbReference type="AlphaFoldDB" id="A0A1E5V3N1"/>
<evidence type="ECO:0000313" key="10">
    <source>
        <dbReference type="EMBL" id="OEL19759.1"/>
    </source>
</evidence>
<protein>
    <submittedName>
        <fullName evidence="10">Subtilisin-like protease SBT1.6</fullName>
    </submittedName>
</protein>
<dbReference type="GO" id="GO:0004252">
    <property type="term" value="F:serine-type endopeptidase activity"/>
    <property type="evidence" value="ECO:0007669"/>
    <property type="project" value="InterPro"/>
</dbReference>
<dbReference type="PANTHER" id="PTHR10795">
    <property type="entry name" value="PROPROTEIN CONVERTASE SUBTILISIN/KEXIN"/>
    <property type="match status" value="1"/>
</dbReference>
<comment type="similarity">
    <text evidence="1 6">Belongs to the peptidase S8 family.</text>
</comment>
<evidence type="ECO:0000259" key="8">
    <source>
        <dbReference type="Pfam" id="PF00082"/>
    </source>
</evidence>
<dbReference type="InterPro" id="IPR045051">
    <property type="entry name" value="SBT"/>
</dbReference>